<dbReference type="Pfam" id="PF00293">
    <property type="entry name" value="NUDIX"/>
    <property type="match status" value="1"/>
</dbReference>
<dbReference type="AlphaFoldDB" id="R4PVU2"/>
<dbReference type="Gene3D" id="3.90.79.10">
    <property type="entry name" value="Nucleoside Triphosphate Pyrophosphohydrolase"/>
    <property type="match status" value="1"/>
</dbReference>
<evidence type="ECO:0000313" key="3">
    <source>
        <dbReference type="Proteomes" id="UP000013893"/>
    </source>
</evidence>
<dbReference type="HOGENOM" id="CLU_1764679_0_0_0"/>
<reference evidence="2 3" key="1">
    <citation type="journal article" date="2013" name="Nat. Biotechnol.">
        <title>Genome sequences of rare, uncultured bacteria obtained by differential coverage binning of multiple metagenomes.</title>
        <authorList>
            <person name="Albertsen M."/>
            <person name="Hugenholtz P."/>
            <person name="Skarshewski A."/>
            <person name="Nielsen K.L."/>
            <person name="Tyson G.W."/>
            <person name="Nielsen P.H."/>
        </authorList>
    </citation>
    <scope>NUCLEOTIDE SEQUENCE [LARGE SCALE GENOMIC DNA]</scope>
    <source>
        <strain evidence="2">TM71</strain>
    </source>
</reference>
<name>R4PVU2_9BACT</name>
<dbReference type="InterPro" id="IPR000086">
    <property type="entry name" value="NUDIX_hydrolase_dom"/>
</dbReference>
<dbReference type="EMBL" id="CP005957">
    <property type="protein sequence ID" value="AGL62375.1"/>
    <property type="molecule type" value="Genomic_DNA"/>
</dbReference>
<feature type="domain" description="Nudix hydrolase" evidence="1">
    <location>
        <begin position="14"/>
        <end position="139"/>
    </location>
</feature>
<gene>
    <name evidence="2" type="ORF">L336_0672</name>
</gene>
<keyword evidence="3" id="KW-1185">Reference proteome</keyword>
<evidence type="ECO:0000313" key="2">
    <source>
        <dbReference type="EMBL" id="AGL62375.1"/>
    </source>
</evidence>
<accession>R4PVU2</accession>
<sequence length="147" mass="16511">MLRNVTGDNMETKVLIVAVVENDGSILMRKKPDGSPPYKETWYIFGATATPDTSVDEAVKREVKAKSGVDVVLKNKLSWDTEIKNDLDGVRKFFIYLDVLCEYVGGDLVAGADVEKLEWVDKSELAHYDIVPPSRVLFEKLGYIRNV</sequence>
<proteinExistence type="predicted"/>
<dbReference type="SUPFAM" id="SSF55811">
    <property type="entry name" value="Nudix"/>
    <property type="match status" value="1"/>
</dbReference>
<evidence type="ECO:0000259" key="1">
    <source>
        <dbReference type="Pfam" id="PF00293"/>
    </source>
</evidence>
<organism evidence="2 3">
    <name type="scientific">Candidatus Saccharimonas aalborgensis</name>
    <dbReference type="NCBI Taxonomy" id="1332188"/>
    <lineage>
        <taxon>Bacteria</taxon>
        <taxon>Candidatus Saccharimonadota</taxon>
        <taxon>Candidatus Saccharimonadia</taxon>
        <taxon>Candidatus Saccharimonadales</taxon>
        <taxon>Candidatus Saccharimonadaceae</taxon>
        <taxon>Candidatus Saccharimonas</taxon>
    </lineage>
</organism>
<dbReference type="STRING" id="1332188.L336_0672"/>
<dbReference type="Proteomes" id="UP000013893">
    <property type="component" value="Chromosome"/>
</dbReference>
<dbReference type="InterPro" id="IPR015797">
    <property type="entry name" value="NUDIX_hydrolase-like_dom_sf"/>
</dbReference>
<protein>
    <recommendedName>
        <fullName evidence="1">Nudix hydrolase domain-containing protein</fullName>
    </recommendedName>
</protein>
<dbReference type="KEGG" id="saal:L336_0672"/>